<accession>A0A097QHT4</accession>
<evidence type="ECO:0000313" key="10">
    <source>
        <dbReference type="Proteomes" id="UP000576645"/>
    </source>
</evidence>
<dbReference type="Proteomes" id="UP000030081">
    <property type="component" value="Chromosome 1"/>
</dbReference>
<proteinExistence type="inferred from homology"/>
<keyword evidence="1 5" id="KW-0963">Cytoplasm</keyword>
<dbReference type="EMBL" id="JXXR01000021">
    <property type="protein sequence ID" value="KJY68844.1"/>
    <property type="molecule type" value="Genomic_DNA"/>
</dbReference>
<keyword evidence="4 5" id="KW-0804">Transcription</keyword>
<evidence type="ECO:0000313" key="7">
    <source>
        <dbReference type="EMBL" id="KJY68844.1"/>
    </source>
</evidence>
<keyword evidence="9" id="KW-1185">Reference proteome</keyword>
<dbReference type="GeneID" id="93941134"/>
<dbReference type="KEGG" id="vct:JV59_26825"/>
<dbReference type="STRING" id="190893.BA953_12370"/>
<reference evidence="8 10" key="3">
    <citation type="submission" date="2019-09" db="EMBL/GenBank/DDBJ databases">
        <title>Draft genome sequencing and comparative genomics of hatchery-associated Vibrios.</title>
        <authorList>
            <person name="Kehlet-Delgado H."/>
            <person name="Mueller R.S."/>
        </authorList>
    </citation>
    <scope>NUCLEOTIDE SEQUENCE [LARGE SCALE GENOMIC DNA]</scope>
    <source>
        <strain evidence="8 10">09-121-3</strain>
    </source>
</reference>
<comment type="similarity">
    <text evidence="5">Belongs to the Crl family.</text>
</comment>
<dbReference type="NCBIfam" id="NF008217">
    <property type="entry name" value="PRK10984.1"/>
    <property type="match status" value="1"/>
</dbReference>
<dbReference type="InterPro" id="IPR038208">
    <property type="entry name" value="Tscrpt_reg_Crl_sf"/>
</dbReference>
<dbReference type="GO" id="GO:0045893">
    <property type="term" value="P:positive regulation of DNA-templated transcription"/>
    <property type="evidence" value="ECO:0007669"/>
    <property type="project" value="UniProtKB-UniRule"/>
</dbReference>
<evidence type="ECO:0000313" key="8">
    <source>
        <dbReference type="EMBL" id="NOJ23005.1"/>
    </source>
</evidence>
<reference evidence="7" key="2">
    <citation type="journal article" date="2015" name="BMC Genomics">
        <title>Genome mining reveals unlocked bioactive potential of marine Gram-negative bacteria.</title>
        <authorList>
            <person name="Machado H."/>
            <person name="Sonnenschein E.C."/>
            <person name="Melchiorsen J."/>
            <person name="Gram L."/>
        </authorList>
    </citation>
    <scope>NUCLEOTIDE SEQUENCE</scope>
    <source>
        <strain evidence="7">S2052</strain>
    </source>
</reference>
<organism evidence="7">
    <name type="scientific">Vibrio coralliilyticus</name>
    <dbReference type="NCBI Taxonomy" id="190893"/>
    <lineage>
        <taxon>Bacteria</taxon>
        <taxon>Pseudomonadati</taxon>
        <taxon>Pseudomonadota</taxon>
        <taxon>Gammaproteobacteria</taxon>
        <taxon>Vibrionales</taxon>
        <taxon>Vibrionaceae</taxon>
        <taxon>Vibrio</taxon>
    </lineage>
</organism>
<gene>
    <name evidence="5" type="primary">crl</name>
    <name evidence="8" type="ORF">F0238_09720</name>
    <name evidence="6" type="ORF">IX92_11975</name>
    <name evidence="7" type="ORF">TW71_20030</name>
</gene>
<evidence type="ECO:0000313" key="9">
    <source>
        <dbReference type="Proteomes" id="UP000030081"/>
    </source>
</evidence>
<evidence type="ECO:0000256" key="2">
    <source>
        <dbReference type="ARBA" id="ARBA00023015"/>
    </source>
</evidence>
<dbReference type="EMBL" id="CP009617">
    <property type="protein sequence ID" value="AIW19718.1"/>
    <property type="molecule type" value="Genomic_DNA"/>
</dbReference>
<keyword evidence="2 5" id="KW-0805">Transcription regulation</keyword>
<evidence type="ECO:0000313" key="6">
    <source>
        <dbReference type="EMBL" id="AIW19718.1"/>
    </source>
</evidence>
<feature type="region of interest" description="Essential for activity" evidence="5">
    <location>
        <begin position="100"/>
        <end position="123"/>
    </location>
</feature>
<dbReference type="Gene3D" id="3.30.310.230">
    <property type="entry name" value="Sigma factor-binding protein Crl monomer"/>
    <property type="match status" value="1"/>
</dbReference>
<dbReference type="EMBL" id="VTXP01000004">
    <property type="protein sequence ID" value="NOJ23005.1"/>
    <property type="molecule type" value="Genomic_DNA"/>
</dbReference>
<dbReference type="HAMAP" id="MF_01178">
    <property type="entry name" value="Crl"/>
    <property type="match status" value="1"/>
</dbReference>
<evidence type="ECO:0000256" key="5">
    <source>
        <dbReference type="HAMAP-Rule" id="MF_01178"/>
    </source>
</evidence>
<dbReference type="RefSeq" id="WP_021456408.1">
    <property type="nucleotide sequence ID" value="NZ_CP009264.1"/>
</dbReference>
<sequence length="129" mass="15281">MSEQPKSPTHYRLMSTLKAIGPYLRESQSEEGRYLFDCLSVCVNDKKSPEEREFWGWWLELEQEGQTFAARYRTGLYDVKGDWVDEKLPKKAIEEVNRTQEAFHQKLVETLQTQFDMTLDLHKESVEFV</sequence>
<protein>
    <recommendedName>
        <fullName evidence="5">Sigma factor-binding protein Crl</fullName>
    </recommendedName>
</protein>
<keyword evidence="3 5" id="KW-0010">Activator</keyword>
<dbReference type="AlphaFoldDB" id="A0A097QHT4"/>
<dbReference type="KEGG" id="vcy:IX92_11975"/>
<evidence type="ECO:0000256" key="1">
    <source>
        <dbReference type="ARBA" id="ARBA00022490"/>
    </source>
</evidence>
<comment type="subcellular location">
    <subcellularLocation>
        <location evidence="5">Cytoplasm</location>
    </subcellularLocation>
</comment>
<evidence type="ECO:0000256" key="3">
    <source>
        <dbReference type="ARBA" id="ARBA00023159"/>
    </source>
</evidence>
<dbReference type="GO" id="GO:0005737">
    <property type="term" value="C:cytoplasm"/>
    <property type="evidence" value="ECO:0007669"/>
    <property type="project" value="UniProtKB-SubCell"/>
</dbReference>
<dbReference type="Proteomes" id="UP000576645">
    <property type="component" value="Unassembled WGS sequence"/>
</dbReference>
<name>A0A097QHT4_9VIBR</name>
<dbReference type="Pfam" id="PF07417">
    <property type="entry name" value="Crl"/>
    <property type="match status" value="1"/>
</dbReference>
<reference evidence="6 9" key="1">
    <citation type="submission" date="2014-10" db="EMBL/GenBank/DDBJ databases">
        <title>The Complete Genome Sequence for the Shellfish Pathogen Vibrio coralliilyticus RE98 Isolated from a Shellfish Hatchery.</title>
        <authorList>
            <person name="Richards G.P."/>
            <person name="Bono J.L."/>
            <person name="Watson M.A."/>
            <person name="Needleman D.S."/>
        </authorList>
    </citation>
    <scope>NUCLEOTIDE SEQUENCE [LARGE SCALE GENOMIC DNA]</scope>
    <source>
        <strain evidence="6 9">RE98</strain>
    </source>
</reference>
<comment type="function">
    <text evidence="5">Binds to the sigma-S subunit of RNA polymerase, activating expression of sigma-S-regulated genes. Stimulates RNA polymerase holoenzyme formation and may bind to several other sigma factors, such as sigma-70 and sigma-32.</text>
</comment>
<dbReference type="InterPro" id="IPR009986">
    <property type="entry name" value="Tscrpt_reg_Crl"/>
</dbReference>
<evidence type="ECO:0000256" key="4">
    <source>
        <dbReference type="ARBA" id="ARBA00023163"/>
    </source>
</evidence>